<dbReference type="AlphaFoldDB" id="A0A2N9GH88"/>
<accession>A0A2N9GH88</accession>
<name>A0A2N9GH88_FAGSY</name>
<sequence>MEVDITWFYRMWNKQRPGKDQNGGLVGGLGLVETRDVESGTGGVMVKAVEVAWLEPVVHSGGGKTGIGGARWRWEGWNRWC</sequence>
<proteinExistence type="predicted"/>
<evidence type="ECO:0000313" key="1">
    <source>
        <dbReference type="EMBL" id="SPC98953.1"/>
    </source>
</evidence>
<dbReference type="EMBL" id="OIVN01001922">
    <property type="protein sequence ID" value="SPC98953.1"/>
    <property type="molecule type" value="Genomic_DNA"/>
</dbReference>
<organism evidence="1">
    <name type="scientific">Fagus sylvatica</name>
    <name type="common">Beechnut</name>
    <dbReference type="NCBI Taxonomy" id="28930"/>
    <lineage>
        <taxon>Eukaryota</taxon>
        <taxon>Viridiplantae</taxon>
        <taxon>Streptophyta</taxon>
        <taxon>Embryophyta</taxon>
        <taxon>Tracheophyta</taxon>
        <taxon>Spermatophyta</taxon>
        <taxon>Magnoliopsida</taxon>
        <taxon>eudicotyledons</taxon>
        <taxon>Gunneridae</taxon>
        <taxon>Pentapetalae</taxon>
        <taxon>rosids</taxon>
        <taxon>fabids</taxon>
        <taxon>Fagales</taxon>
        <taxon>Fagaceae</taxon>
        <taxon>Fagus</taxon>
    </lineage>
</organism>
<protein>
    <submittedName>
        <fullName evidence="1">Uncharacterized protein</fullName>
    </submittedName>
</protein>
<reference evidence="1" key="1">
    <citation type="submission" date="2018-02" db="EMBL/GenBank/DDBJ databases">
        <authorList>
            <person name="Cohen D.B."/>
            <person name="Kent A.D."/>
        </authorList>
    </citation>
    <scope>NUCLEOTIDE SEQUENCE</scope>
</reference>
<gene>
    <name evidence="1" type="ORF">FSB_LOCUS26835</name>
</gene>